<feature type="transmembrane region" description="Helical" evidence="7">
    <location>
        <begin position="490"/>
        <end position="514"/>
    </location>
</feature>
<keyword evidence="4 7" id="KW-0812">Transmembrane</keyword>
<keyword evidence="9" id="KW-1185">Reference proteome</keyword>
<evidence type="ECO:0000313" key="9">
    <source>
        <dbReference type="Proteomes" id="UP000585363"/>
    </source>
</evidence>
<feature type="transmembrane region" description="Helical" evidence="7">
    <location>
        <begin position="33"/>
        <end position="50"/>
    </location>
</feature>
<feature type="transmembrane region" description="Helical" evidence="7">
    <location>
        <begin position="363"/>
        <end position="383"/>
    </location>
</feature>
<comment type="caution">
    <text evidence="8">The sequence shown here is derived from an EMBL/GenBank/DDBJ whole genome shotgun (WGS) entry which is preliminary data.</text>
</comment>
<evidence type="ECO:0000256" key="6">
    <source>
        <dbReference type="ARBA" id="ARBA00023136"/>
    </source>
</evidence>
<dbReference type="PANTHER" id="PTHR30509:SF9">
    <property type="entry name" value="MULTIDRUG RESISTANCE PROTEIN MDTO"/>
    <property type="match status" value="1"/>
</dbReference>
<dbReference type="InterPro" id="IPR006726">
    <property type="entry name" value="PHBA_efflux_AaeB/fusaric-R"/>
</dbReference>
<sequence length="690" mass="77374">MKWLTKNAFLFSVKTCVAAFLALYIALELNLDKPAWSLTSVYVISQLYSASTLSKSVFRFLGTVLGGIFIFLIYPLTVMDPLLFSGCVSLWVAFCLYLSLHDRTPKNYVFMLAGYSAAIMGFADVDTPQAITYTVISRIEEITVAIVCSTLMHMIFFPVHMSNLLENSVHNWFDSAKKLCRELLVAQAKEQSGDREHVLVDMANYPINVEALITHCVYEGDSARKLIRMVSAQYQHLSYLIPTLTAIEKRLLLLNEHGVIFPDFIAQAFSHFLSWLNHADPHHPSEPLQQELIAAQEMLKTRYMQGDISAEEGLILTGLVERLQNFIRIAQAYLGVRDRVQALTPEDQRGKAMLIKKHADQGLMLLSSVTIFLVMMICCLFWIGSGWKHGSSAPMMAAIACSFFATHDSPIASLWLFLKAVIIAIAASLIYTVILIPMTLTFESLIICLAPGLIALGLVISNPATNLIGLIIATQIPSFMGMSHDFRPDLLAVVNVAISTIVGIVLAVVITAIVRNKRPSWTAKRVLRTGIKDLLQFTLAIKMNKASLLSRQQYVANMLDKVNIILPRNKVDPLANVALGGNLITEIWLGVSVYDFYVRHAEVLNRHQLAADVLLFEINNFIKKRLKNIYTPPPASLLAELNLLLIKLEKECRHNGDLFMPLFYLFNIRLWLYSGERWPRLLSPEQKISG</sequence>
<keyword evidence="3" id="KW-1003">Cell membrane</keyword>
<dbReference type="RefSeq" id="WP_169402709.1">
    <property type="nucleotide sequence ID" value="NZ_JAADJU010000004.1"/>
</dbReference>
<dbReference type="AlphaFoldDB" id="A0A848MFD3"/>
<dbReference type="GO" id="GO:0022857">
    <property type="term" value="F:transmembrane transporter activity"/>
    <property type="evidence" value="ECO:0007669"/>
    <property type="project" value="InterPro"/>
</dbReference>
<feature type="transmembrane region" description="Helical" evidence="7">
    <location>
        <begin position="57"/>
        <end position="76"/>
    </location>
</feature>
<feature type="transmembrane region" description="Helical" evidence="7">
    <location>
        <begin position="107"/>
        <end position="123"/>
    </location>
</feature>
<dbReference type="EMBL" id="JAADJU010000004">
    <property type="protein sequence ID" value="NMP27018.1"/>
    <property type="molecule type" value="Genomic_DNA"/>
</dbReference>
<keyword evidence="5 7" id="KW-1133">Transmembrane helix</keyword>
<evidence type="ECO:0000256" key="2">
    <source>
        <dbReference type="ARBA" id="ARBA00022448"/>
    </source>
</evidence>
<accession>A0A848MFD3</accession>
<feature type="transmembrane region" description="Helical" evidence="7">
    <location>
        <begin position="7"/>
        <end position="27"/>
    </location>
</feature>
<evidence type="ECO:0000256" key="5">
    <source>
        <dbReference type="ARBA" id="ARBA00022989"/>
    </source>
</evidence>
<name>A0A848MFD3_9GAMM</name>
<evidence type="ECO:0000256" key="3">
    <source>
        <dbReference type="ARBA" id="ARBA00022475"/>
    </source>
</evidence>
<keyword evidence="6 7" id="KW-0472">Membrane</keyword>
<proteinExistence type="predicted"/>
<gene>
    <name evidence="8" type="ORF">GW590_09075</name>
</gene>
<feature type="transmembrane region" description="Helical" evidence="7">
    <location>
        <begin position="414"/>
        <end position="436"/>
    </location>
</feature>
<organism evidence="8 9">
    <name type="scientific">Rouxiella aceris</name>
    <dbReference type="NCBI Taxonomy" id="2703884"/>
    <lineage>
        <taxon>Bacteria</taxon>
        <taxon>Pseudomonadati</taxon>
        <taxon>Pseudomonadota</taxon>
        <taxon>Gammaproteobacteria</taxon>
        <taxon>Enterobacterales</taxon>
        <taxon>Yersiniaceae</taxon>
        <taxon>Rouxiella</taxon>
    </lineage>
</organism>
<feature type="transmembrane region" description="Helical" evidence="7">
    <location>
        <begin position="442"/>
        <end position="460"/>
    </location>
</feature>
<feature type="transmembrane region" description="Helical" evidence="7">
    <location>
        <begin position="82"/>
        <end position="100"/>
    </location>
</feature>
<reference evidence="8 9" key="2">
    <citation type="submission" date="2020-06" db="EMBL/GenBank/DDBJ databases">
        <title>Polyphasic characterization of a Rahnella strain isolated from tree sap.</title>
        <authorList>
            <person name="Kim I.S."/>
        </authorList>
    </citation>
    <scope>NUCLEOTIDE SEQUENCE [LARGE SCALE GENOMIC DNA]</scope>
    <source>
        <strain evidence="8 9">SAP-1</strain>
    </source>
</reference>
<dbReference type="GO" id="GO:0005886">
    <property type="term" value="C:plasma membrane"/>
    <property type="evidence" value="ECO:0007669"/>
    <property type="project" value="UniProtKB-SubCell"/>
</dbReference>
<comment type="subcellular location">
    <subcellularLocation>
        <location evidence="1">Cell membrane</location>
        <topology evidence="1">Multi-pass membrane protein</topology>
    </subcellularLocation>
</comment>
<protein>
    <submittedName>
        <fullName evidence="8">FUSC family protein</fullName>
    </submittedName>
</protein>
<dbReference type="Proteomes" id="UP000585363">
    <property type="component" value="Unassembled WGS sequence"/>
</dbReference>
<evidence type="ECO:0000256" key="7">
    <source>
        <dbReference type="SAM" id="Phobius"/>
    </source>
</evidence>
<evidence type="ECO:0000256" key="4">
    <source>
        <dbReference type="ARBA" id="ARBA00022692"/>
    </source>
</evidence>
<feature type="transmembrane region" description="Helical" evidence="7">
    <location>
        <begin position="135"/>
        <end position="157"/>
    </location>
</feature>
<reference evidence="8 9" key="1">
    <citation type="submission" date="2020-01" db="EMBL/GenBank/DDBJ databases">
        <authorList>
            <person name="Lee S.D."/>
        </authorList>
    </citation>
    <scope>NUCLEOTIDE SEQUENCE [LARGE SCALE GENOMIC DNA]</scope>
    <source>
        <strain evidence="8 9">SAP-1</strain>
    </source>
</reference>
<dbReference type="Pfam" id="PF04632">
    <property type="entry name" value="FUSC"/>
    <property type="match status" value="1"/>
</dbReference>
<evidence type="ECO:0000313" key="8">
    <source>
        <dbReference type="EMBL" id="NMP27018.1"/>
    </source>
</evidence>
<keyword evidence="2" id="KW-0813">Transport</keyword>
<evidence type="ECO:0000256" key="1">
    <source>
        <dbReference type="ARBA" id="ARBA00004651"/>
    </source>
</evidence>
<dbReference type="PANTHER" id="PTHR30509">
    <property type="entry name" value="P-HYDROXYBENZOIC ACID EFFLUX PUMP SUBUNIT-RELATED"/>
    <property type="match status" value="1"/>
</dbReference>